<dbReference type="InterPro" id="IPR001806">
    <property type="entry name" value="Small_GTPase"/>
</dbReference>
<dbReference type="RefSeq" id="XP_021096265.1">
    <property type="nucleotide sequence ID" value="XM_021240606.1"/>
</dbReference>
<evidence type="ECO:0000313" key="5">
    <source>
        <dbReference type="Proteomes" id="UP000694906"/>
    </source>
</evidence>
<dbReference type="PROSITE" id="PS51421">
    <property type="entry name" value="RAS"/>
    <property type="match status" value="1"/>
</dbReference>
<feature type="region of interest" description="Disordered" evidence="4">
    <location>
        <begin position="118"/>
        <end position="144"/>
    </location>
</feature>
<dbReference type="SUPFAM" id="SSF52540">
    <property type="entry name" value="P-loop containing nucleoside triphosphate hydrolases"/>
    <property type="match status" value="1"/>
</dbReference>
<evidence type="ECO:0000256" key="2">
    <source>
        <dbReference type="ARBA" id="ARBA00022741"/>
    </source>
</evidence>
<sequence length="305" mass="31759">MAIPSRLVVDGNYNKPGKKKRWVRLEPLRPPPDGPRPFPLREQERWGGHSTEQPAGGHGLGVTVSRAAGRVRAAGPQAWAGSAAPGGSGVPGPLCVKGGGGVPGSPCCGLRGHPAAAPTPSLPPPGVGGAPVSPPAQRGSGLALLPTPPAWASVPIGRALPSLPHPPRHFALSPPPPLTSSSSPAGPWAALRSPPQFADFRPPSASPSRSAASGVLFSPPLVGVAEDFYRKEIEVDSSPSVLEILDTAGTEQFASMRDLYIKNGQGFILVYSLVNQQSFQIKLRGNLHRCCFGELDNLGCRTEPW</sequence>
<feature type="region of interest" description="Disordered" evidence="4">
    <location>
        <begin position="165"/>
        <end position="212"/>
    </location>
</feature>
<dbReference type="CTD" id="57826"/>
<name>A0AAX6RLN9_HETGA</name>
<dbReference type="PANTHER" id="PTHR24070">
    <property type="entry name" value="RAS, DI-RAS, AND RHEB FAMILY MEMBERS OF SMALL GTPASE SUPERFAMILY"/>
    <property type="match status" value="1"/>
</dbReference>
<dbReference type="GO" id="GO:0003924">
    <property type="term" value="F:GTPase activity"/>
    <property type="evidence" value="ECO:0007669"/>
    <property type="project" value="InterPro"/>
</dbReference>
<gene>
    <name evidence="6" type="primary">Rap2c</name>
</gene>
<keyword evidence="5" id="KW-1185">Reference proteome</keyword>
<dbReference type="InterPro" id="IPR027417">
    <property type="entry name" value="P-loop_NTPase"/>
</dbReference>
<dbReference type="Gene3D" id="3.40.50.300">
    <property type="entry name" value="P-loop containing nucleotide triphosphate hydrolases"/>
    <property type="match status" value="1"/>
</dbReference>
<evidence type="ECO:0000256" key="1">
    <source>
        <dbReference type="ARBA" id="ARBA00004308"/>
    </source>
</evidence>
<dbReference type="GO" id="GO:0016020">
    <property type="term" value="C:membrane"/>
    <property type="evidence" value="ECO:0007669"/>
    <property type="project" value="InterPro"/>
</dbReference>
<keyword evidence="2" id="KW-0547">Nucleotide-binding</keyword>
<dbReference type="InterPro" id="IPR020849">
    <property type="entry name" value="Small_GTPase_Ras-type"/>
</dbReference>
<proteinExistence type="predicted"/>
<organism evidence="5 6">
    <name type="scientific">Heterocephalus glaber</name>
    <name type="common">Naked mole rat</name>
    <dbReference type="NCBI Taxonomy" id="10181"/>
    <lineage>
        <taxon>Eukaryota</taxon>
        <taxon>Metazoa</taxon>
        <taxon>Chordata</taxon>
        <taxon>Craniata</taxon>
        <taxon>Vertebrata</taxon>
        <taxon>Euteleostomi</taxon>
        <taxon>Mammalia</taxon>
        <taxon>Eutheria</taxon>
        <taxon>Euarchontoglires</taxon>
        <taxon>Glires</taxon>
        <taxon>Rodentia</taxon>
        <taxon>Hystricomorpha</taxon>
        <taxon>Bathyergidae</taxon>
        <taxon>Heterocephalus</taxon>
    </lineage>
</organism>
<reference evidence="6" key="1">
    <citation type="submission" date="2025-08" db="UniProtKB">
        <authorList>
            <consortium name="RefSeq"/>
        </authorList>
    </citation>
    <scope>IDENTIFICATION</scope>
</reference>
<dbReference type="GO" id="GO:0005525">
    <property type="term" value="F:GTP binding"/>
    <property type="evidence" value="ECO:0007669"/>
    <property type="project" value="UniProtKB-KW"/>
</dbReference>
<dbReference type="AlphaFoldDB" id="A0AAX6RLN9"/>
<evidence type="ECO:0000313" key="6">
    <source>
        <dbReference type="RefSeq" id="XP_021096265.1"/>
    </source>
</evidence>
<dbReference type="SMART" id="SM00173">
    <property type="entry name" value="RAS"/>
    <property type="match status" value="1"/>
</dbReference>
<evidence type="ECO:0000256" key="3">
    <source>
        <dbReference type="ARBA" id="ARBA00023134"/>
    </source>
</evidence>
<feature type="compositionally biased region" description="Low complexity" evidence="4">
    <location>
        <begin position="201"/>
        <end position="212"/>
    </location>
</feature>
<dbReference type="Pfam" id="PF00071">
    <property type="entry name" value="Ras"/>
    <property type="match status" value="1"/>
</dbReference>
<evidence type="ECO:0000256" key="4">
    <source>
        <dbReference type="SAM" id="MobiDB-lite"/>
    </source>
</evidence>
<keyword evidence="3" id="KW-0342">GTP-binding</keyword>
<feature type="region of interest" description="Disordered" evidence="4">
    <location>
        <begin position="25"/>
        <end position="61"/>
    </location>
</feature>
<protein>
    <submittedName>
        <fullName evidence="6">Ras-related protein Rap-2c</fullName>
    </submittedName>
</protein>
<dbReference type="GO" id="GO:0012505">
    <property type="term" value="C:endomembrane system"/>
    <property type="evidence" value="ECO:0007669"/>
    <property type="project" value="UniProtKB-SubCell"/>
</dbReference>
<accession>A0AAX6RLN9</accession>
<dbReference type="GeneID" id="106010661"/>
<dbReference type="GO" id="GO:0007165">
    <property type="term" value="P:signal transduction"/>
    <property type="evidence" value="ECO:0007669"/>
    <property type="project" value="InterPro"/>
</dbReference>
<feature type="compositionally biased region" description="Pro residues" evidence="4">
    <location>
        <begin position="28"/>
        <end position="38"/>
    </location>
</feature>
<comment type="subcellular location">
    <subcellularLocation>
        <location evidence="1">Endomembrane system</location>
    </subcellularLocation>
</comment>
<dbReference type="Proteomes" id="UP000694906">
    <property type="component" value="Unplaced"/>
</dbReference>